<reference evidence="2 3" key="1">
    <citation type="submission" date="2013-02" db="EMBL/GenBank/DDBJ databases">
        <title>The Genome Sequence of Acinetobacter sp. NIPH 809.</title>
        <authorList>
            <consortium name="The Broad Institute Genome Sequencing Platform"/>
            <consortium name="The Broad Institute Genome Sequencing Center for Infectious Disease"/>
            <person name="Cerqueira G."/>
            <person name="Feldgarden M."/>
            <person name="Courvalin P."/>
            <person name="Perichon B."/>
            <person name="Grillot-Courvalin C."/>
            <person name="Clermont D."/>
            <person name="Rocha E."/>
            <person name="Yoon E.-J."/>
            <person name="Nemec A."/>
            <person name="Walker B."/>
            <person name="Young S.K."/>
            <person name="Zeng Q."/>
            <person name="Gargeya S."/>
            <person name="Fitzgerald M."/>
            <person name="Haas B."/>
            <person name="Abouelleil A."/>
            <person name="Alvarado L."/>
            <person name="Arachchi H.M."/>
            <person name="Berlin A.M."/>
            <person name="Chapman S.B."/>
            <person name="Dewar J."/>
            <person name="Goldberg J."/>
            <person name="Griggs A."/>
            <person name="Gujja S."/>
            <person name="Hansen M."/>
            <person name="Howarth C."/>
            <person name="Imamovic A."/>
            <person name="Larimer J."/>
            <person name="McCowan C."/>
            <person name="Murphy C."/>
            <person name="Neiman D."/>
            <person name="Pearson M."/>
            <person name="Priest M."/>
            <person name="Roberts A."/>
            <person name="Saif S."/>
            <person name="Shea T."/>
            <person name="Sisk P."/>
            <person name="Sykes S."/>
            <person name="Wortman J."/>
            <person name="Nusbaum C."/>
            <person name="Birren B."/>
        </authorList>
    </citation>
    <scope>NUCLEOTIDE SEQUENCE [LARGE SCALE GENOMIC DNA]</scope>
    <source>
        <strain evidence="2 3">NIPH 809</strain>
    </source>
</reference>
<name>A0ABN0JG28_9GAMM</name>
<sequence length="34" mass="3555">MSEKGADRAGLMQAITNFGLVIGLIIIAIILALK</sequence>
<keyword evidence="1" id="KW-0472">Membrane</keyword>
<protein>
    <submittedName>
        <fullName evidence="2">Uncharacterized protein</fullName>
    </submittedName>
</protein>
<accession>A0ABN0JG28</accession>
<organism evidence="2 3">
    <name type="scientific">Acinetobacter proteolyticus</name>
    <dbReference type="NCBI Taxonomy" id="1776741"/>
    <lineage>
        <taxon>Bacteria</taxon>
        <taxon>Pseudomonadati</taxon>
        <taxon>Pseudomonadota</taxon>
        <taxon>Gammaproteobacteria</taxon>
        <taxon>Moraxellales</taxon>
        <taxon>Moraxellaceae</taxon>
        <taxon>Acinetobacter</taxon>
    </lineage>
</organism>
<evidence type="ECO:0000256" key="1">
    <source>
        <dbReference type="SAM" id="Phobius"/>
    </source>
</evidence>
<evidence type="ECO:0000313" key="2">
    <source>
        <dbReference type="EMBL" id="ENU24204.1"/>
    </source>
</evidence>
<comment type="caution">
    <text evidence="2">The sequence shown here is derived from an EMBL/GenBank/DDBJ whole genome shotgun (WGS) entry which is preliminary data.</text>
</comment>
<gene>
    <name evidence="2" type="ORF">F993_01520</name>
</gene>
<proteinExistence type="predicted"/>
<evidence type="ECO:0000313" key="3">
    <source>
        <dbReference type="Proteomes" id="UP000013034"/>
    </source>
</evidence>
<keyword evidence="1" id="KW-1133">Transmembrane helix</keyword>
<keyword evidence="3" id="KW-1185">Reference proteome</keyword>
<dbReference type="Proteomes" id="UP000013034">
    <property type="component" value="Unassembled WGS sequence"/>
</dbReference>
<keyword evidence="1" id="KW-0812">Transmembrane</keyword>
<feature type="transmembrane region" description="Helical" evidence="1">
    <location>
        <begin position="12"/>
        <end position="33"/>
    </location>
</feature>
<dbReference type="EMBL" id="APOI01000014">
    <property type="protein sequence ID" value="ENU24204.1"/>
    <property type="molecule type" value="Genomic_DNA"/>
</dbReference>